<evidence type="ECO:0000259" key="1">
    <source>
        <dbReference type="Pfam" id="PF00534"/>
    </source>
</evidence>
<dbReference type="KEGG" id="thel:IG193_02225"/>
<dbReference type="SUPFAM" id="SSF53756">
    <property type="entry name" value="UDP-Glycosyltransferase/glycogen phosphorylase"/>
    <property type="match status" value="1"/>
</dbReference>
<dbReference type="GO" id="GO:0016757">
    <property type="term" value="F:glycosyltransferase activity"/>
    <property type="evidence" value="ECO:0007669"/>
    <property type="project" value="InterPro"/>
</dbReference>
<dbReference type="Pfam" id="PF13439">
    <property type="entry name" value="Glyco_transf_4"/>
    <property type="match status" value="1"/>
</dbReference>
<dbReference type="InParanoid" id="A0A7L9FIX8"/>
<dbReference type="PANTHER" id="PTHR45947:SF3">
    <property type="entry name" value="SULFOQUINOVOSYL TRANSFERASE SQD2"/>
    <property type="match status" value="1"/>
</dbReference>
<protein>
    <submittedName>
        <fullName evidence="3">Glycosyltransferase family 4 protein</fullName>
    </submittedName>
</protein>
<organism evidence="3 4">
    <name type="scientific">Infirmifilum lucidum</name>
    <dbReference type="NCBI Taxonomy" id="2776706"/>
    <lineage>
        <taxon>Archaea</taxon>
        <taxon>Thermoproteota</taxon>
        <taxon>Thermoprotei</taxon>
        <taxon>Thermofilales</taxon>
        <taxon>Thermofilaceae</taxon>
        <taxon>Infirmifilum</taxon>
    </lineage>
</organism>
<proteinExistence type="predicted"/>
<dbReference type="CDD" id="cd03801">
    <property type="entry name" value="GT4_PimA-like"/>
    <property type="match status" value="1"/>
</dbReference>
<feature type="domain" description="Glycosyltransferase subfamily 4-like N-terminal" evidence="2">
    <location>
        <begin position="13"/>
        <end position="156"/>
    </location>
</feature>
<dbReference type="PANTHER" id="PTHR45947">
    <property type="entry name" value="SULFOQUINOVOSYL TRANSFERASE SQD2"/>
    <property type="match status" value="1"/>
</dbReference>
<keyword evidence="4" id="KW-1185">Reference proteome</keyword>
<keyword evidence="3" id="KW-0808">Transferase</keyword>
<dbReference type="Gene3D" id="3.40.50.2000">
    <property type="entry name" value="Glycogen Phosphorylase B"/>
    <property type="match status" value="2"/>
</dbReference>
<sequence>MKILIISPTFSGIGGVAQHVSKLVKKLIERNFEVEVLACGKVGCLRKKGLANLSFIALSSLMLISKRKSYDVVHAHNIPSAFAMRVVSGRRVLTLHGVFSDQISFLYGRGLGHLARAVERVALGWADAITAVSRDVTEKYRRMGFSVNHVPNAIDLRDLPREAVRLYDRQVVYVGRLSKEKGVLDLVKAFLLHDVDADLLIVGDGPLRPLVDKLSARSPRIHVLGYRPRSEALKLLKGSDVFVLPSYHEGLSTALLEAMALRVPCVATRVGGNVELLEGGAGLLVEPGRPAELAERIRELLSDRRLAENLARTAYDRVVSRYNWDVVFQQYLDVYLKSPL</sequence>
<dbReference type="Pfam" id="PF00534">
    <property type="entry name" value="Glycos_transf_1"/>
    <property type="match status" value="1"/>
</dbReference>
<name>A0A7L9FIX8_9CREN</name>
<reference evidence="3 4" key="1">
    <citation type="submission" date="2020-10" db="EMBL/GenBank/DDBJ databases">
        <title>Thermofilum lucidum 3507LT sp. nov. a novel member of Thermofilaceae family isolated from Chile hot spring, and proposal of description order Thermofilales.</title>
        <authorList>
            <person name="Zayulina K.S."/>
            <person name="Elcheninov A.G."/>
            <person name="Toshchakov S.V."/>
            <person name="Kublanov I.V."/>
        </authorList>
    </citation>
    <scope>NUCLEOTIDE SEQUENCE [LARGE SCALE GENOMIC DNA]</scope>
    <source>
        <strain evidence="3 4">3507LT</strain>
    </source>
</reference>
<dbReference type="Proteomes" id="UP000594121">
    <property type="component" value="Chromosome"/>
</dbReference>
<accession>A0A7L9FIX8</accession>
<dbReference type="InterPro" id="IPR001296">
    <property type="entry name" value="Glyco_trans_1"/>
</dbReference>
<gene>
    <name evidence="3" type="ORF">IG193_02225</name>
</gene>
<evidence type="ECO:0000313" key="4">
    <source>
        <dbReference type="Proteomes" id="UP000594121"/>
    </source>
</evidence>
<evidence type="ECO:0000313" key="3">
    <source>
        <dbReference type="EMBL" id="QOJ79302.1"/>
    </source>
</evidence>
<feature type="domain" description="Glycosyl transferase family 1" evidence="1">
    <location>
        <begin position="168"/>
        <end position="316"/>
    </location>
</feature>
<dbReference type="InterPro" id="IPR050194">
    <property type="entry name" value="Glycosyltransferase_grp1"/>
</dbReference>
<dbReference type="FunCoup" id="A0A7L9FIX8">
    <property type="interactions" value="49"/>
</dbReference>
<dbReference type="AlphaFoldDB" id="A0A7L9FIX8"/>
<dbReference type="EMBL" id="CP062310">
    <property type="protein sequence ID" value="QOJ79302.1"/>
    <property type="molecule type" value="Genomic_DNA"/>
</dbReference>
<evidence type="ECO:0000259" key="2">
    <source>
        <dbReference type="Pfam" id="PF13439"/>
    </source>
</evidence>
<dbReference type="InterPro" id="IPR028098">
    <property type="entry name" value="Glyco_trans_4-like_N"/>
</dbReference>